<organism evidence="1 2">
    <name type="scientific">Geotrichum galactomycetum</name>
    <dbReference type="NCBI Taxonomy" id="27317"/>
    <lineage>
        <taxon>Eukaryota</taxon>
        <taxon>Fungi</taxon>
        <taxon>Dikarya</taxon>
        <taxon>Ascomycota</taxon>
        <taxon>Saccharomycotina</taxon>
        <taxon>Dipodascomycetes</taxon>
        <taxon>Dipodascales</taxon>
        <taxon>Dipodascaceae</taxon>
        <taxon>Geotrichum</taxon>
    </lineage>
</organism>
<comment type="caution">
    <text evidence="1">The sequence shown here is derived from an EMBL/GenBank/DDBJ whole genome shotgun (WGS) entry which is preliminary data.</text>
</comment>
<dbReference type="Proteomes" id="UP000744676">
    <property type="component" value="Unassembled WGS sequence"/>
</dbReference>
<keyword evidence="2" id="KW-1185">Reference proteome</keyword>
<name>A0ACB6V129_9ASCO</name>
<evidence type="ECO:0000313" key="1">
    <source>
        <dbReference type="EMBL" id="KAF5094432.1"/>
    </source>
</evidence>
<proteinExistence type="predicted"/>
<accession>A0ACB6V129</accession>
<evidence type="ECO:0000313" key="2">
    <source>
        <dbReference type="Proteomes" id="UP000744676"/>
    </source>
</evidence>
<dbReference type="EMBL" id="QVQA01000164">
    <property type="protein sequence ID" value="KAF5094432.1"/>
    <property type="molecule type" value="Genomic_DNA"/>
</dbReference>
<reference evidence="1 2" key="1">
    <citation type="journal article" date="2020" name="Front. Microbiol.">
        <title>Phenotypic and Genetic Characterization of the Cheese Ripening Yeast Geotrichum candidum.</title>
        <authorList>
            <person name="Perkins V."/>
            <person name="Vignola S."/>
            <person name="Lessard M.H."/>
            <person name="Plante P.L."/>
            <person name="Corbeil J."/>
            <person name="Dugat-Bony E."/>
            <person name="Frenette M."/>
            <person name="Labrie S."/>
        </authorList>
    </citation>
    <scope>NUCLEOTIDE SEQUENCE [LARGE SCALE GENOMIC DNA]</scope>
    <source>
        <strain evidence="1 2">LMA-1147</strain>
    </source>
</reference>
<gene>
    <name evidence="1" type="ORF">D0Z00_003547</name>
</gene>
<protein>
    <submittedName>
        <fullName evidence="1">Uncharacterized protein</fullName>
    </submittedName>
</protein>
<sequence>MTSSTSSIPSINNVPLTAALLAREKTDAYRQQITPAHQHRGFFDRVKKKFKITDSQSNNNNQPYTDESADETVLQIKTTMRKQRKKSFNEDKPWKHHVDAVKLTENERKRYEGLWATNRGIHVPFLWPDEEDEPDSESESDEEDSDFDESDFEESDHEDAGDPPQTKLVEVTLCAGAKQQQQQQQLQPPTAHEDERTQSIHGIVVRSLWQRSRLSDDTLRRIWDLVDRRGDGCLDREGFLVGMWLVDQCLYGRKLPLKVDDTIWHSVGRLNVRVKIRKTKKDRKAEKRTLRKREKEERRLKKKTKK</sequence>